<protein>
    <submittedName>
        <fullName evidence="9">Cytochrome c peroxidase</fullName>
    </submittedName>
</protein>
<keyword evidence="10" id="KW-1185">Reference proteome</keyword>
<dbReference type="Proteomes" id="UP000198769">
    <property type="component" value="Unassembled WGS sequence"/>
</dbReference>
<dbReference type="Pfam" id="PF03150">
    <property type="entry name" value="CCP_MauG"/>
    <property type="match status" value="1"/>
</dbReference>
<dbReference type="GO" id="GO:0009055">
    <property type="term" value="F:electron transfer activity"/>
    <property type="evidence" value="ECO:0007669"/>
    <property type="project" value="InterPro"/>
</dbReference>
<reference evidence="10" key="1">
    <citation type="submission" date="2016-10" db="EMBL/GenBank/DDBJ databases">
        <authorList>
            <person name="Varghese N."/>
            <person name="Submissions S."/>
        </authorList>
    </citation>
    <scope>NUCLEOTIDE SEQUENCE [LARGE SCALE GENOMIC DNA]</scope>
    <source>
        <strain evidence="10">DSM 25575</strain>
    </source>
</reference>
<dbReference type="EMBL" id="FOVD01000002">
    <property type="protein sequence ID" value="SFN26101.1"/>
    <property type="molecule type" value="Genomic_DNA"/>
</dbReference>
<keyword evidence="4" id="KW-0732">Signal</keyword>
<keyword evidence="2 7" id="KW-0349">Heme</keyword>
<keyword evidence="9" id="KW-0575">Peroxidase</keyword>
<dbReference type="InterPro" id="IPR004852">
    <property type="entry name" value="Di-haem_cyt_c_peroxidsae"/>
</dbReference>
<evidence type="ECO:0000313" key="9">
    <source>
        <dbReference type="EMBL" id="SFN26101.1"/>
    </source>
</evidence>
<evidence type="ECO:0000256" key="3">
    <source>
        <dbReference type="ARBA" id="ARBA00022723"/>
    </source>
</evidence>
<evidence type="ECO:0000256" key="1">
    <source>
        <dbReference type="ARBA" id="ARBA00004196"/>
    </source>
</evidence>
<proteinExistence type="predicted"/>
<dbReference type="InterPro" id="IPR038352">
    <property type="entry name" value="Imelysin_sf"/>
</dbReference>
<evidence type="ECO:0000256" key="2">
    <source>
        <dbReference type="ARBA" id="ARBA00022617"/>
    </source>
</evidence>
<evidence type="ECO:0000256" key="5">
    <source>
        <dbReference type="ARBA" id="ARBA00023002"/>
    </source>
</evidence>
<sequence>MPMKVFFKYPLLAVLSIVTVLFVLFQCKTDKHQPITEDLSAVKSEIAKNNASFEKQIHELIVVVSKNTDEKTIQKKFEELRITYKKMEWAVEYFLPNSARFINGPALSEIEMDEHTELEPEGLQVLEELFYPYIPENKEESIRFLKKLINKSNTIKTNFQAISISKDQVFDAARQEIFRISSLGISSFDTPISGTFLKEMPYSLEAVQLTLQQISTDQSKDKALKSINEAINSAIVTLKKNTDRNTFDYVNFIPDHLNTISSLLLEFKKQENIPDIEVTTALSKNAATFFSKNAFNPNAFIPGKEFAFSDEKAALGKKLFNDKILSNSNNRSCATCHNPEKAFTDGLAKSMSLDHAELQRNTPSLNYAGFQHGQFWDMRKDDLEGQSSDVISNKEEMHGDLNVILGKINQDPIYLPAFKKIYKTPKAETWQLQNVLATYIRSLAKFNSDFDRYMSGNRSSMTENQKQGFNLFVGKAQCALCHFIPLFNGTVPPNFKKTEQEVLGTAVNGENKMFDQDLGRGKFHETVAALQHSFKTPTLRNISKTAPYMHNGGYKTLKEVMNFYNKGGGKGFGFKVDHQTLSDSPLQLTDQEIDKIIDFMGALDDQ</sequence>
<dbReference type="PROSITE" id="PS51007">
    <property type="entry name" value="CYTC"/>
    <property type="match status" value="2"/>
</dbReference>
<dbReference type="GO" id="GO:0046872">
    <property type="term" value="F:metal ion binding"/>
    <property type="evidence" value="ECO:0007669"/>
    <property type="project" value="UniProtKB-KW"/>
</dbReference>
<evidence type="ECO:0000313" key="10">
    <source>
        <dbReference type="Proteomes" id="UP000198769"/>
    </source>
</evidence>
<dbReference type="InterPro" id="IPR051395">
    <property type="entry name" value="Cytochrome_c_Peroxidase/MauG"/>
</dbReference>
<feature type="domain" description="Cytochrome c" evidence="8">
    <location>
        <begin position="311"/>
        <end position="444"/>
    </location>
</feature>
<keyword evidence="5" id="KW-0560">Oxidoreductase</keyword>
<dbReference type="SUPFAM" id="SSF46626">
    <property type="entry name" value="Cytochrome c"/>
    <property type="match status" value="2"/>
</dbReference>
<dbReference type="Gene3D" id="1.10.760.10">
    <property type="entry name" value="Cytochrome c-like domain"/>
    <property type="match status" value="2"/>
</dbReference>
<accession>A0A1I4XJR8</accession>
<dbReference type="GO" id="GO:0030313">
    <property type="term" value="C:cell envelope"/>
    <property type="evidence" value="ECO:0007669"/>
    <property type="project" value="UniProtKB-SubCell"/>
</dbReference>
<organism evidence="9 10">
    <name type="scientific">Chryseobacterium oleae</name>
    <dbReference type="NCBI Taxonomy" id="491207"/>
    <lineage>
        <taxon>Bacteria</taxon>
        <taxon>Pseudomonadati</taxon>
        <taxon>Bacteroidota</taxon>
        <taxon>Flavobacteriia</taxon>
        <taxon>Flavobacteriales</taxon>
        <taxon>Weeksellaceae</taxon>
        <taxon>Chryseobacterium group</taxon>
        <taxon>Chryseobacterium</taxon>
    </lineage>
</organism>
<evidence type="ECO:0000256" key="7">
    <source>
        <dbReference type="PROSITE-ProRule" id="PRU00433"/>
    </source>
</evidence>
<dbReference type="GO" id="GO:0020037">
    <property type="term" value="F:heme binding"/>
    <property type="evidence" value="ECO:0007669"/>
    <property type="project" value="InterPro"/>
</dbReference>
<evidence type="ECO:0000259" key="8">
    <source>
        <dbReference type="PROSITE" id="PS51007"/>
    </source>
</evidence>
<dbReference type="AlphaFoldDB" id="A0A1I4XJR8"/>
<keyword evidence="3 7" id="KW-0479">Metal-binding</keyword>
<keyword evidence="6 7" id="KW-0408">Iron</keyword>
<dbReference type="Gene3D" id="1.20.1420.20">
    <property type="entry name" value="M75 peptidase, HXXE motif"/>
    <property type="match status" value="1"/>
</dbReference>
<dbReference type="PANTHER" id="PTHR30600">
    <property type="entry name" value="CYTOCHROME C PEROXIDASE-RELATED"/>
    <property type="match status" value="1"/>
</dbReference>
<dbReference type="InterPro" id="IPR009056">
    <property type="entry name" value="Cyt_c-like_dom"/>
</dbReference>
<dbReference type="InterPro" id="IPR036909">
    <property type="entry name" value="Cyt_c-like_dom_sf"/>
</dbReference>
<gene>
    <name evidence="9" type="ORF">SAMN05421594_1906</name>
</gene>
<dbReference type="GO" id="GO:0004130">
    <property type="term" value="F:cytochrome-c peroxidase activity"/>
    <property type="evidence" value="ECO:0007669"/>
    <property type="project" value="TreeGrafter"/>
</dbReference>
<name>A0A1I4XJR8_CHROL</name>
<evidence type="ECO:0000256" key="6">
    <source>
        <dbReference type="ARBA" id="ARBA00023004"/>
    </source>
</evidence>
<evidence type="ECO:0000256" key="4">
    <source>
        <dbReference type="ARBA" id="ARBA00022729"/>
    </source>
</evidence>
<feature type="domain" description="Cytochrome c" evidence="8">
    <location>
        <begin position="463"/>
        <end position="604"/>
    </location>
</feature>
<comment type="subcellular location">
    <subcellularLocation>
        <location evidence="1">Cell envelope</location>
    </subcellularLocation>
</comment>
<dbReference type="PANTHER" id="PTHR30600:SF10">
    <property type="entry name" value="BLL6722 PROTEIN"/>
    <property type="match status" value="1"/>
</dbReference>